<name>A0ABD2CP06_VESMC</name>
<evidence type="ECO:0000313" key="2">
    <source>
        <dbReference type="Proteomes" id="UP001607303"/>
    </source>
</evidence>
<comment type="caution">
    <text evidence="1">The sequence shown here is derived from an EMBL/GenBank/DDBJ whole genome shotgun (WGS) entry which is preliminary data.</text>
</comment>
<accession>A0ABD2CP06</accession>
<evidence type="ECO:0000313" key="1">
    <source>
        <dbReference type="EMBL" id="KAL2746811.1"/>
    </source>
</evidence>
<dbReference type="AlphaFoldDB" id="A0ABD2CP06"/>
<dbReference type="Proteomes" id="UP001607303">
    <property type="component" value="Unassembled WGS sequence"/>
</dbReference>
<reference evidence="1 2" key="1">
    <citation type="journal article" date="2024" name="Ann. Entomol. Soc. Am.">
        <title>Genomic analyses of the southern and eastern yellowjacket wasps (Hymenoptera: Vespidae) reveal evolutionary signatures of social life.</title>
        <authorList>
            <person name="Catto M.A."/>
            <person name="Caine P.B."/>
            <person name="Orr S.E."/>
            <person name="Hunt B.G."/>
            <person name="Goodisman M.A.D."/>
        </authorList>
    </citation>
    <scope>NUCLEOTIDE SEQUENCE [LARGE SCALE GENOMIC DNA]</scope>
    <source>
        <strain evidence="1">232</strain>
        <tissue evidence="1">Head and thorax</tissue>
    </source>
</reference>
<dbReference type="EMBL" id="JAYRBN010000037">
    <property type="protein sequence ID" value="KAL2746811.1"/>
    <property type="molecule type" value="Genomic_DNA"/>
</dbReference>
<evidence type="ECO:0008006" key="3">
    <source>
        <dbReference type="Google" id="ProtNLM"/>
    </source>
</evidence>
<gene>
    <name evidence="1" type="ORF">V1477_005181</name>
</gene>
<organism evidence="1 2">
    <name type="scientific">Vespula maculifrons</name>
    <name type="common">Eastern yellow jacket</name>
    <name type="synonym">Wasp</name>
    <dbReference type="NCBI Taxonomy" id="7453"/>
    <lineage>
        <taxon>Eukaryota</taxon>
        <taxon>Metazoa</taxon>
        <taxon>Ecdysozoa</taxon>
        <taxon>Arthropoda</taxon>
        <taxon>Hexapoda</taxon>
        <taxon>Insecta</taxon>
        <taxon>Pterygota</taxon>
        <taxon>Neoptera</taxon>
        <taxon>Endopterygota</taxon>
        <taxon>Hymenoptera</taxon>
        <taxon>Apocrita</taxon>
        <taxon>Aculeata</taxon>
        <taxon>Vespoidea</taxon>
        <taxon>Vespidae</taxon>
        <taxon>Vespinae</taxon>
        <taxon>Vespula</taxon>
    </lineage>
</organism>
<sequence>MIYLTSFFKFLCNNKQPLLIKYCINYTFLRILYHPYNCWCSQKKGEVFYSRNLFNLLVFLYYDIFCYLLRNTKLFMLHIESCIRIIKQINVLMNLSKCLKQQCYVMSIFVFCVNKYDSNDIRTLI</sequence>
<proteinExistence type="predicted"/>
<protein>
    <recommendedName>
        <fullName evidence="3">Transmembrane protein</fullName>
    </recommendedName>
</protein>
<keyword evidence="2" id="KW-1185">Reference proteome</keyword>